<protein>
    <recommendedName>
        <fullName evidence="3">DUF1985 domain-containing protein</fullName>
    </recommendedName>
</protein>
<evidence type="ECO:0000313" key="2">
    <source>
        <dbReference type="Proteomes" id="UP000326396"/>
    </source>
</evidence>
<organism evidence="1 2">
    <name type="scientific">Mikania micrantha</name>
    <name type="common">bitter vine</name>
    <dbReference type="NCBI Taxonomy" id="192012"/>
    <lineage>
        <taxon>Eukaryota</taxon>
        <taxon>Viridiplantae</taxon>
        <taxon>Streptophyta</taxon>
        <taxon>Embryophyta</taxon>
        <taxon>Tracheophyta</taxon>
        <taxon>Spermatophyta</taxon>
        <taxon>Magnoliopsida</taxon>
        <taxon>eudicotyledons</taxon>
        <taxon>Gunneridae</taxon>
        <taxon>Pentapetalae</taxon>
        <taxon>asterids</taxon>
        <taxon>campanulids</taxon>
        <taxon>Asterales</taxon>
        <taxon>Asteraceae</taxon>
        <taxon>Asteroideae</taxon>
        <taxon>Heliantheae alliance</taxon>
        <taxon>Eupatorieae</taxon>
        <taxon>Mikania</taxon>
    </lineage>
</organism>
<dbReference type="EMBL" id="SZYD01000008">
    <property type="protein sequence ID" value="KAD5507744.1"/>
    <property type="molecule type" value="Genomic_DNA"/>
</dbReference>
<evidence type="ECO:0008006" key="3">
    <source>
        <dbReference type="Google" id="ProtNLM"/>
    </source>
</evidence>
<comment type="caution">
    <text evidence="1">The sequence shown here is derived from an EMBL/GenBank/DDBJ whole genome shotgun (WGS) entry which is preliminary data.</text>
</comment>
<name>A0A5N6NWT5_9ASTR</name>
<sequence>MGVETDKRVKKEHLMLVDDFKAWNEFNWGSYLWGRTYPSILDVLTKKKTESGKKLKYSMTGFIWAFKIWIYESFPYMKKVCTYSEAIPRAIGWQRLQKHKLSPTVDKILKLSTQPEFLPINVLPTPEEFKMQWLNDSFDYIGQMFQLKLRFDTPQANMPFENPPQMSMPFENPSQMSMPFENLPQMSMGFENPPQMSMPPPQMPFVDGYRPVQDDFFGDIYLDANNDINYSFGRNNQESSTGTVKTKFEMAFIHHHQIPTGWLRETMIISDHVVDFTYFRDSQDCFGTEQTKKIKELQMHKSFMHLEVYWSNGKEEATTWSLLLAYPPKVEVLGSSLVGCNLMDIEVKERIRALILGSNLMESEGLRIPSGSRASGATRVSRSDIEESILAINCQDN</sequence>
<gene>
    <name evidence="1" type="ORF">E3N88_15447</name>
</gene>
<dbReference type="PANTHER" id="PTHR48449:SF1">
    <property type="entry name" value="DUF1985 DOMAIN-CONTAINING PROTEIN"/>
    <property type="match status" value="1"/>
</dbReference>
<dbReference type="PANTHER" id="PTHR48449">
    <property type="entry name" value="DUF1985 DOMAIN-CONTAINING PROTEIN"/>
    <property type="match status" value="1"/>
</dbReference>
<proteinExistence type="predicted"/>
<dbReference type="Proteomes" id="UP000326396">
    <property type="component" value="Linkage Group LG16"/>
</dbReference>
<keyword evidence="2" id="KW-1185">Reference proteome</keyword>
<dbReference type="AlphaFoldDB" id="A0A5N6NWT5"/>
<reference evidence="1 2" key="1">
    <citation type="submission" date="2019-05" db="EMBL/GenBank/DDBJ databases">
        <title>Mikania micrantha, genome provides insights into the molecular mechanism of rapid growth.</title>
        <authorList>
            <person name="Liu B."/>
        </authorList>
    </citation>
    <scope>NUCLEOTIDE SEQUENCE [LARGE SCALE GENOMIC DNA]</scope>
    <source>
        <strain evidence="1">NLD-2019</strain>
        <tissue evidence="1">Leaf</tissue>
    </source>
</reference>
<dbReference type="OrthoDB" id="1930729at2759"/>
<evidence type="ECO:0000313" key="1">
    <source>
        <dbReference type="EMBL" id="KAD5507744.1"/>
    </source>
</evidence>
<accession>A0A5N6NWT5</accession>